<protein>
    <submittedName>
        <fullName evidence="1">Uncharacterized protein</fullName>
    </submittedName>
</protein>
<evidence type="ECO:0000313" key="1">
    <source>
        <dbReference type="EMBL" id="OZJ05363.1"/>
    </source>
</evidence>
<dbReference type="Proteomes" id="UP000242875">
    <property type="component" value="Unassembled WGS sequence"/>
</dbReference>
<proteinExistence type="predicted"/>
<dbReference type="AlphaFoldDB" id="A0A261Y421"/>
<keyword evidence="2" id="KW-1185">Reference proteome</keyword>
<dbReference type="EMBL" id="MVBO01000017">
    <property type="protein sequence ID" value="OZJ05363.1"/>
    <property type="molecule type" value="Genomic_DNA"/>
</dbReference>
<sequence>MLRYAVAQWLNATFVTAEQGRRFWSARFEQPLSDAERQALSFYYFVTSYTLFRLYSRSARRSTSTTLDVLLGPSALALNETVHSLVLYAHARQRQLNATALEQTTVRGRQAPDGVRDRDCLICYGTLQVTPDDALSGEAPTVGEALESYCQIQHHVAHPTCMKQWVFSAPSSLLRDMAAEFGLPPRQVYAVPMLAGGFDASRVHLWVLVRFLLILGDMLPVDKWWIGGSFVALTWLVIRTRAATLRHIDAIQRLYEPGLDEDDFDQTIANTGLSITPSQTCPACRQPLHMTLYIRDDTDTAHAGLTKAQTSHAKLIDYVVKAYRQCQYYVKSYVFWPDVAKRASILGWCLTVAWCSGQLKRRIRRQALVRIAKEGVESS</sequence>
<name>A0A261Y421_9FUNG</name>
<comment type="caution">
    <text evidence="1">The sequence shown here is derived from an EMBL/GenBank/DDBJ whole genome shotgun (WGS) entry which is preliminary data.</text>
</comment>
<organism evidence="1 2">
    <name type="scientific">Bifiguratus adelaidae</name>
    <dbReference type="NCBI Taxonomy" id="1938954"/>
    <lineage>
        <taxon>Eukaryota</taxon>
        <taxon>Fungi</taxon>
        <taxon>Fungi incertae sedis</taxon>
        <taxon>Mucoromycota</taxon>
        <taxon>Mucoromycotina</taxon>
        <taxon>Endogonomycetes</taxon>
        <taxon>Endogonales</taxon>
        <taxon>Endogonales incertae sedis</taxon>
        <taxon>Bifiguratus</taxon>
    </lineage>
</organism>
<gene>
    <name evidence="1" type="ORF">BZG36_01536</name>
</gene>
<evidence type="ECO:0000313" key="2">
    <source>
        <dbReference type="Proteomes" id="UP000242875"/>
    </source>
</evidence>
<reference evidence="1 2" key="1">
    <citation type="journal article" date="2017" name="Mycologia">
        <title>Bifiguratus adelaidae, gen. et sp. nov., a new member of Mucoromycotina in endophytic and soil-dwelling habitats.</title>
        <authorList>
            <person name="Torres-Cruz T.J."/>
            <person name="Billingsley Tobias T.L."/>
            <person name="Almatruk M."/>
            <person name="Hesse C."/>
            <person name="Kuske C.R."/>
            <person name="Desiro A."/>
            <person name="Benucci G.M."/>
            <person name="Bonito G."/>
            <person name="Stajich J.E."/>
            <person name="Dunlap C."/>
            <person name="Arnold A.E."/>
            <person name="Porras-Alfaro A."/>
        </authorList>
    </citation>
    <scope>NUCLEOTIDE SEQUENCE [LARGE SCALE GENOMIC DNA]</scope>
    <source>
        <strain evidence="1 2">AZ0501</strain>
    </source>
</reference>
<accession>A0A261Y421</accession>